<dbReference type="InterPro" id="IPR003439">
    <property type="entry name" value="ABC_transporter-like_ATP-bd"/>
</dbReference>
<dbReference type="SMART" id="SM00382">
    <property type="entry name" value="AAA"/>
    <property type="match status" value="1"/>
</dbReference>
<dbReference type="PROSITE" id="PS50893">
    <property type="entry name" value="ABC_TRANSPORTER_2"/>
    <property type="match status" value="1"/>
</dbReference>
<dbReference type="GO" id="GO:0016887">
    <property type="term" value="F:ATP hydrolysis activity"/>
    <property type="evidence" value="ECO:0007669"/>
    <property type="project" value="InterPro"/>
</dbReference>
<comment type="caution">
    <text evidence="13">The sequence shown here is derived from an EMBL/GenBank/DDBJ whole genome shotgun (WGS) entry which is preliminary data.</text>
</comment>
<evidence type="ECO:0000256" key="3">
    <source>
        <dbReference type="ARBA" id="ARBA00022475"/>
    </source>
</evidence>
<dbReference type="Gene3D" id="1.20.1560.10">
    <property type="entry name" value="ABC transporter type 1, transmembrane domain"/>
    <property type="match status" value="1"/>
</dbReference>
<evidence type="ECO:0000256" key="1">
    <source>
        <dbReference type="ARBA" id="ARBA00004651"/>
    </source>
</evidence>
<dbReference type="GO" id="GO:0005886">
    <property type="term" value="C:plasma membrane"/>
    <property type="evidence" value="ECO:0007669"/>
    <property type="project" value="UniProtKB-SubCell"/>
</dbReference>
<reference evidence="13 14" key="1">
    <citation type="submission" date="2018-05" db="EMBL/GenBank/DDBJ databases">
        <title>Genomic Encyclopedia of Type Strains, Phase III (KMG-III): the genomes of soil and plant-associated and newly described type strains.</title>
        <authorList>
            <person name="Whitman W."/>
        </authorList>
    </citation>
    <scope>NUCLEOTIDE SEQUENCE [LARGE SCALE GENOMIC DNA]</scope>
    <source>
        <strain evidence="13 14">CECT 5696</strain>
    </source>
</reference>
<keyword evidence="3" id="KW-1003">Cell membrane</keyword>
<evidence type="ECO:0000259" key="12">
    <source>
        <dbReference type="PROSITE" id="PS50929"/>
    </source>
</evidence>
<sequence length="608" mass="66389">MKGTALLAAYFRRNKWMYMVAVAVMAAGNMIYAFYPNVLGGFTDTMKQGGLTKSLVISCSLQLLVIGVAYGVMFGVGQLLNHRLGRRFEAEIRERLFAQFTKLSEAYFAKHGVGKWLSYVLSDVTSIRETICGGINQLTNATFLFITSVIMMASTDIPYPLLLACIAPLLAIPVLVVYFGPIIRRRSHEVQESIANMTASAEEQFGGVRVTKTFVVEEVARRRFGESVSRIQERQLSLVRSSSMFQSAIPLAGALSLVVAITYGGYFAGHGKFSLGGFVALTLYLRVIMTPLQQFGNVINRLQQARASLDRLNALLSEKPEVRDAEGAIELTTARADLMVDQLTFTYPEARRPALEDLAFTLQTGQTLGIVGRTGSGKTTLAKLLLRVYEPPEDTIRIGGVDIREATLASLRSGIAYVPQDGFLFSETIGDNIAFSDRSGAKERVHAAAQSAAISGSIETFSDGYDTRLGERGLTLSGGQRQRTSLARGLYKNAPILILDDSVSAVDAVTESQIIEQLQRERKGRTTVIIAHRISAVKHADLILVLENGRIIERGTHEELVQLGGHYASLRAIQEDGTDTADSVEGGAAYERSQADADANNRQAVQRR</sequence>
<dbReference type="PANTHER" id="PTHR43394:SF1">
    <property type="entry name" value="ATP-BINDING CASSETTE SUB-FAMILY B MEMBER 10, MITOCHONDRIAL"/>
    <property type="match status" value="1"/>
</dbReference>
<dbReference type="SUPFAM" id="SSF52540">
    <property type="entry name" value="P-loop containing nucleoside triphosphate hydrolases"/>
    <property type="match status" value="1"/>
</dbReference>
<dbReference type="InterPro" id="IPR036640">
    <property type="entry name" value="ABC1_TM_sf"/>
</dbReference>
<keyword evidence="4 10" id="KW-0812">Transmembrane</keyword>
<dbReference type="Pfam" id="PF00664">
    <property type="entry name" value="ABC_membrane"/>
    <property type="match status" value="1"/>
</dbReference>
<evidence type="ECO:0000256" key="8">
    <source>
        <dbReference type="ARBA" id="ARBA00023136"/>
    </source>
</evidence>
<evidence type="ECO:0000256" key="5">
    <source>
        <dbReference type="ARBA" id="ARBA00022741"/>
    </source>
</evidence>
<evidence type="ECO:0000313" key="14">
    <source>
        <dbReference type="Proteomes" id="UP000246635"/>
    </source>
</evidence>
<dbReference type="EMBL" id="QGTQ01000031">
    <property type="protein sequence ID" value="PWV94379.1"/>
    <property type="molecule type" value="Genomic_DNA"/>
</dbReference>
<proteinExistence type="predicted"/>
<keyword evidence="7 10" id="KW-1133">Transmembrane helix</keyword>
<evidence type="ECO:0000256" key="7">
    <source>
        <dbReference type="ARBA" id="ARBA00022989"/>
    </source>
</evidence>
<evidence type="ECO:0000256" key="9">
    <source>
        <dbReference type="SAM" id="MobiDB-lite"/>
    </source>
</evidence>
<name>A0A2V2YLE0_9BACL</name>
<feature type="transmembrane region" description="Helical" evidence="10">
    <location>
        <begin position="248"/>
        <end position="267"/>
    </location>
</feature>
<dbReference type="RefSeq" id="WP_425452441.1">
    <property type="nucleotide sequence ID" value="NZ_CP054612.1"/>
</dbReference>
<keyword evidence="5" id="KW-0547">Nucleotide-binding</keyword>
<dbReference type="PANTHER" id="PTHR43394">
    <property type="entry name" value="ATP-DEPENDENT PERMEASE MDL1, MITOCHONDRIAL"/>
    <property type="match status" value="1"/>
</dbReference>
<dbReference type="CDD" id="cd18541">
    <property type="entry name" value="ABC_6TM_TmrB_like"/>
    <property type="match status" value="1"/>
</dbReference>
<feature type="domain" description="ABC transporter" evidence="11">
    <location>
        <begin position="338"/>
        <end position="573"/>
    </location>
</feature>
<dbReference type="InterPro" id="IPR011527">
    <property type="entry name" value="ABC1_TM_dom"/>
</dbReference>
<accession>A0A2V2YLE0</accession>
<dbReference type="InterPro" id="IPR039421">
    <property type="entry name" value="Type_1_exporter"/>
</dbReference>
<organism evidence="13 14">
    <name type="scientific">Paenibacillus cellulosilyticus</name>
    <dbReference type="NCBI Taxonomy" id="375489"/>
    <lineage>
        <taxon>Bacteria</taxon>
        <taxon>Bacillati</taxon>
        <taxon>Bacillota</taxon>
        <taxon>Bacilli</taxon>
        <taxon>Bacillales</taxon>
        <taxon>Paenibacillaceae</taxon>
        <taxon>Paenibacillus</taxon>
    </lineage>
</organism>
<feature type="region of interest" description="Disordered" evidence="9">
    <location>
        <begin position="578"/>
        <end position="608"/>
    </location>
</feature>
<keyword evidence="6 13" id="KW-0067">ATP-binding</keyword>
<dbReference type="PROSITE" id="PS50929">
    <property type="entry name" value="ABC_TM1F"/>
    <property type="match status" value="1"/>
</dbReference>
<feature type="transmembrane region" description="Helical" evidence="10">
    <location>
        <begin position="161"/>
        <end position="179"/>
    </location>
</feature>
<dbReference type="FunFam" id="3.40.50.300:FF:000221">
    <property type="entry name" value="Multidrug ABC transporter ATP-binding protein"/>
    <property type="match status" value="1"/>
</dbReference>
<gene>
    <name evidence="13" type="ORF">DFQ01_1318</name>
</gene>
<dbReference type="Gene3D" id="3.40.50.300">
    <property type="entry name" value="P-loop containing nucleotide triphosphate hydrolases"/>
    <property type="match status" value="1"/>
</dbReference>
<dbReference type="GO" id="GO:0015421">
    <property type="term" value="F:ABC-type oligopeptide transporter activity"/>
    <property type="evidence" value="ECO:0007669"/>
    <property type="project" value="TreeGrafter"/>
</dbReference>
<keyword evidence="8 10" id="KW-0472">Membrane</keyword>
<feature type="transmembrane region" description="Helical" evidence="10">
    <location>
        <begin position="138"/>
        <end position="155"/>
    </location>
</feature>
<dbReference type="Proteomes" id="UP000246635">
    <property type="component" value="Unassembled WGS sequence"/>
</dbReference>
<dbReference type="InterPro" id="IPR027417">
    <property type="entry name" value="P-loop_NTPase"/>
</dbReference>
<keyword evidence="14" id="KW-1185">Reference proteome</keyword>
<dbReference type="Pfam" id="PF00005">
    <property type="entry name" value="ABC_tran"/>
    <property type="match status" value="1"/>
</dbReference>
<evidence type="ECO:0000256" key="4">
    <source>
        <dbReference type="ARBA" id="ARBA00022692"/>
    </source>
</evidence>
<dbReference type="SUPFAM" id="SSF90123">
    <property type="entry name" value="ABC transporter transmembrane region"/>
    <property type="match status" value="1"/>
</dbReference>
<evidence type="ECO:0000313" key="13">
    <source>
        <dbReference type="EMBL" id="PWV94379.1"/>
    </source>
</evidence>
<dbReference type="AlphaFoldDB" id="A0A2V2YLE0"/>
<evidence type="ECO:0000256" key="2">
    <source>
        <dbReference type="ARBA" id="ARBA00022448"/>
    </source>
</evidence>
<evidence type="ECO:0000256" key="6">
    <source>
        <dbReference type="ARBA" id="ARBA00022840"/>
    </source>
</evidence>
<evidence type="ECO:0000256" key="10">
    <source>
        <dbReference type="SAM" id="Phobius"/>
    </source>
</evidence>
<feature type="transmembrane region" description="Helical" evidence="10">
    <location>
        <begin position="55"/>
        <end position="77"/>
    </location>
</feature>
<keyword evidence="2" id="KW-0813">Transport</keyword>
<dbReference type="GO" id="GO:0005524">
    <property type="term" value="F:ATP binding"/>
    <property type="evidence" value="ECO:0007669"/>
    <property type="project" value="UniProtKB-KW"/>
</dbReference>
<feature type="domain" description="ABC transmembrane type-1" evidence="12">
    <location>
        <begin position="20"/>
        <end position="304"/>
    </location>
</feature>
<comment type="subcellular location">
    <subcellularLocation>
        <location evidence="1">Cell membrane</location>
        <topology evidence="1">Multi-pass membrane protein</topology>
    </subcellularLocation>
</comment>
<evidence type="ECO:0000259" key="11">
    <source>
        <dbReference type="PROSITE" id="PS50893"/>
    </source>
</evidence>
<feature type="transmembrane region" description="Helical" evidence="10">
    <location>
        <begin position="16"/>
        <end position="35"/>
    </location>
</feature>
<dbReference type="InterPro" id="IPR003593">
    <property type="entry name" value="AAA+_ATPase"/>
</dbReference>
<protein>
    <submittedName>
        <fullName evidence="13">ATP-binding cassette subfamily B protein</fullName>
    </submittedName>
</protein>